<name>A0ABP8BK82_9ACTN</name>
<reference evidence="2" key="1">
    <citation type="journal article" date="2019" name="Int. J. Syst. Evol. Microbiol.">
        <title>The Global Catalogue of Microorganisms (GCM) 10K type strain sequencing project: providing services to taxonomists for standard genome sequencing and annotation.</title>
        <authorList>
            <consortium name="The Broad Institute Genomics Platform"/>
            <consortium name="The Broad Institute Genome Sequencing Center for Infectious Disease"/>
            <person name="Wu L."/>
            <person name="Ma J."/>
        </authorList>
    </citation>
    <scope>NUCLEOTIDE SEQUENCE [LARGE SCALE GENOMIC DNA]</scope>
    <source>
        <strain evidence="2">JCM 17388</strain>
    </source>
</reference>
<dbReference type="EMBL" id="BAABAQ010000020">
    <property type="protein sequence ID" value="GAA4208969.1"/>
    <property type="molecule type" value="Genomic_DNA"/>
</dbReference>
<comment type="caution">
    <text evidence="1">The sequence shown here is derived from an EMBL/GenBank/DDBJ whole genome shotgun (WGS) entry which is preliminary data.</text>
</comment>
<sequence length="147" mass="15906">MTKDPSPPGGYRPGDRELDVLREAADAAHREIAEHITVTTAEGVVASARVTQLAEASRKAYRKISSMRGQLTRAQKDGDAEKIAAAHRKLEQAKADFDQVSEAGIAEGHQIVQAGLERMDTTFALMDKSWAAGDQVIEALGRPKPSR</sequence>
<dbReference type="Proteomes" id="UP001501251">
    <property type="component" value="Unassembled WGS sequence"/>
</dbReference>
<protein>
    <submittedName>
        <fullName evidence="1">Uncharacterized protein</fullName>
    </submittedName>
</protein>
<gene>
    <name evidence="1" type="ORF">GCM10022252_74810</name>
</gene>
<keyword evidence="2" id="KW-1185">Reference proteome</keyword>
<evidence type="ECO:0000313" key="2">
    <source>
        <dbReference type="Proteomes" id="UP001501251"/>
    </source>
</evidence>
<evidence type="ECO:0000313" key="1">
    <source>
        <dbReference type="EMBL" id="GAA4208969.1"/>
    </source>
</evidence>
<accession>A0ABP8BK82</accession>
<dbReference type="RefSeq" id="WP_344923056.1">
    <property type="nucleotide sequence ID" value="NZ_BAABAQ010000020.1"/>
</dbReference>
<organism evidence="1 2">
    <name type="scientific">Streptosporangium oxazolinicum</name>
    <dbReference type="NCBI Taxonomy" id="909287"/>
    <lineage>
        <taxon>Bacteria</taxon>
        <taxon>Bacillati</taxon>
        <taxon>Actinomycetota</taxon>
        <taxon>Actinomycetes</taxon>
        <taxon>Streptosporangiales</taxon>
        <taxon>Streptosporangiaceae</taxon>
        <taxon>Streptosporangium</taxon>
    </lineage>
</organism>
<proteinExistence type="predicted"/>